<evidence type="ECO:0000256" key="1">
    <source>
        <dbReference type="ARBA" id="ARBA00001554"/>
    </source>
</evidence>
<evidence type="ECO:0000313" key="6">
    <source>
        <dbReference type="Proteomes" id="UP001319883"/>
    </source>
</evidence>
<evidence type="ECO:0000256" key="4">
    <source>
        <dbReference type="HAMAP-Rule" id="MF_00434"/>
    </source>
</evidence>
<comment type="similarity">
    <text evidence="2 4">Belongs to the pterin-4-alpha-carbinolamine dehydratase family.</text>
</comment>
<dbReference type="InterPro" id="IPR050376">
    <property type="entry name" value="Pterin-4-alpha-carb_dehyd"/>
</dbReference>
<evidence type="ECO:0000256" key="2">
    <source>
        <dbReference type="ARBA" id="ARBA00006472"/>
    </source>
</evidence>
<proteinExistence type="inferred from homology"/>
<dbReference type="PANTHER" id="PTHR42805">
    <property type="entry name" value="PTERIN-4-ALPHA-CARBINOLAMINE DEHYDRATASE-RELATED"/>
    <property type="match status" value="1"/>
</dbReference>
<dbReference type="Gene3D" id="3.30.1360.20">
    <property type="entry name" value="Transcriptional coactivator/pterin dehydratase"/>
    <property type="match status" value="1"/>
</dbReference>
<dbReference type="HAMAP" id="MF_00434">
    <property type="entry name" value="Pterin_4_alpha"/>
    <property type="match status" value="1"/>
</dbReference>
<comment type="caution">
    <text evidence="5">The sequence shown here is derived from an EMBL/GenBank/DDBJ whole genome shotgun (WGS) entry which is preliminary data.</text>
</comment>
<keyword evidence="3 4" id="KW-0456">Lyase</keyword>
<dbReference type="GO" id="GO:0008124">
    <property type="term" value="F:4-alpha-hydroxytetrahydrobiopterin dehydratase activity"/>
    <property type="evidence" value="ECO:0007669"/>
    <property type="project" value="UniProtKB-EC"/>
</dbReference>
<dbReference type="InterPro" id="IPR001533">
    <property type="entry name" value="Pterin_deHydtase"/>
</dbReference>
<dbReference type="EC" id="4.2.1.96" evidence="4"/>
<comment type="catalytic activity">
    <reaction evidence="1 4">
        <text>(4aS,6R)-4a-hydroxy-L-erythro-5,6,7,8-tetrahydrobiopterin = (6R)-L-erythro-6,7-dihydrobiopterin + H2O</text>
        <dbReference type="Rhea" id="RHEA:11920"/>
        <dbReference type="ChEBI" id="CHEBI:15377"/>
        <dbReference type="ChEBI" id="CHEBI:15642"/>
        <dbReference type="ChEBI" id="CHEBI:43120"/>
        <dbReference type="EC" id="4.2.1.96"/>
    </reaction>
</comment>
<gene>
    <name evidence="5" type="ORF">KGQ91_15455</name>
</gene>
<dbReference type="SUPFAM" id="SSF55248">
    <property type="entry name" value="PCD-like"/>
    <property type="match status" value="1"/>
</dbReference>
<keyword evidence="6" id="KW-1185">Reference proteome</keyword>
<evidence type="ECO:0000313" key="5">
    <source>
        <dbReference type="EMBL" id="MBZ9569065.1"/>
    </source>
</evidence>
<dbReference type="InterPro" id="IPR036428">
    <property type="entry name" value="PCD_sf"/>
</dbReference>
<organism evidence="5 6">
    <name type="scientific">Modicisalibacter tunisiensis</name>
    <dbReference type="NCBI Taxonomy" id="390637"/>
    <lineage>
        <taxon>Bacteria</taxon>
        <taxon>Pseudomonadati</taxon>
        <taxon>Pseudomonadota</taxon>
        <taxon>Gammaproteobacteria</taxon>
        <taxon>Oceanospirillales</taxon>
        <taxon>Halomonadaceae</taxon>
        <taxon>Modicisalibacter</taxon>
    </lineage>
</organism>
<accession>A0ABS7X2E6</accession>
<evidence type="ECO:0000256" key="3">
    <source>
        <dbReference type="ARBA" id="ARBA00023239"/>
    </source>
</evidence>
<dbReference type="NCBIfam" id="NF002016">
    <property type="entry name" value="PRK00823.1-1"/>
    <property type="match status" value="1"/>
</dbReference>
<dbReference type="Pfam" id="PF01329">
    <property type="entry name" value="Pterin_4a"/>
    <property type="match status" value="1"/>
</dbReference>
<dbReference type="PANTHER" id="PTHR42805:SF1">
    <property type="entry name" value="PTERIN-4-ALPHA-CARBINOLAMINE DEHYDRATASE-RELATED"/>
    <property type="match status" value="1"/>
</dbReference>
<dbReference type="CDD" id="cd00913">
    <property type="entry name" value="PCD_DCoH_subfamily_a"/>
    <property type="match status" value="1"/>
</dbReference>
<sequence length="118" mass="13392">MSQLSEQACEACSWDAPLVTDSEIEQLKPSIPDWQILERDGIMQLERVFTFRNFKQALAFTNQIGEVAEEAGHHPALLTEWGKVTVTWWSHAIKGLHRNDFILAARTDEVAKSNVRAD</sequence>
<reference evidence="5 6" key="1">
    <citation type="submission" date="2021-05" db="EMBL/GenBank/DDBJ databases">
        <title>Petroleum and Energy Research Collection (APPE): ex situ preservation of microbial diversity associated with the oil industry and exploitation of its biotechnological potential.</title>
        <authorList>
            <person name="Paixao C.T.M."/>
            <person name="Gomes M.B."/>
            <person name="Oliveira V.M."/>
        </authorList>
    </citation>
    <scope>NUCLEOTIDE SEQUENCE [LARGE SCALE GENOMIC DNA]</scope>
    <source>
        <strain evidence="5 6">LIT2</strain>
    </source>
</reference>
<name>A0ABS7X2E6_9GAMM</name>
<dbReference type="RefSeq" id="WP_224414419.1">
    <property type="nucleotide sequence ID" value="NZ_JAGXFC010000001.1"/>
</dbReference>
<dbReference type="EMBL" id="JAGXFD010000002">
    <property type="protein sequence ID" value="MBZ9569065.1"/>
    <property type="molecule type" value="Genomic_DNA"/>
</dbReference>
<protein>
    <recommendedName>
        <fullName evidence="4">Putative pterin-4-alpha-carbinolamine dehydratase</fullName>
        <shortName evidence="4">PHS</shortName>
        <ecNumber evidence="4">4.2.1.96</ecNumber>
    </recommendedName>
    <alternativeName>
        <fullName evidence="4">4-alpha-hydroxy-tetrahydropterin dehydratase</fullName>
    </alternativeName>
    <alternativeName>
        <fullName evidence="4">Pterin carbinolamine dehydratase</fullName>
        <shortName evidence="4">PCD</shortName>
    </alternativeName>
</protein>
<dbReference type="Proteomes" id="UP001319883">
    <property type="component" value="Unassembled WGS sequence"/>
</dbReference>